<feature type="compositionally biased region" description="Polar residues" evidence="1">
    <location>
        <begin position="66"/>
        <end position="79"/>
    </location>
</feature>
<evidence type="ECO:0000313" key="2">
    <source>
        <dbReference type="EMBL" id="KEY68703.1"/>
    </source>
</evidence>
<dbReference type="AlphaFoldDB" id="A0A084ATS4"/>
<dbReference type="EMBL" id="KL648566">
    <property type="protein sequence ID" value="KEY68703.1"/>
    <property type="molecule type" value="Genomic_DNA"/>
</dbReference>
<sequence length="1016" mass="113060">MGLFGLRRRWSSRAPEPSPPVKEELPSPDAPVTATDQDDVLKRRMSRRERFSVILGRTKKRGSIGIGTSPTNASTTQAETKLAAAVQRKPTQPPDHNKPLPSPPSEETGEIDGSTGKPILKLNRIMANLSEDELEKLFSGAPQFFIRSEGQFTGAPHPCVAFPFDEELEIRDMTDHVQIEAKAWSGVTAWPHLTREPKTDAAKPPETQDKQKAHFHIRCRERPNMLGMQGLEKGTMGFSAALELSVSDSLEEEQFGFDTLGTKARIIVETRERMISSRGFIHPVTQSDIMERLKRNSERYRDNDMRRRRSIETYEELFENLMRPSGAIVDKTDRYSLTNQINVLVKCLGTPNVWIDLSRVEWRIRLGQILWGEPDGDEMDDATSIHGVGDASERADEKYWLLMQILLATELLVRLDAVTEGSETQVDVFRPVDVINFERAATPTVKWSLILARRWLENIEIVKEEVADRKPAHESSVGGWLMSLASRISLYHHTEEHHNEESSKYHYKITGRYGQRQVDGLLHFAKKLRWPGIQAYETRITESTQSAASEKPTPLMSPKPGSTTRSSYFGAWDVSSHHHQGTDKVQAQRRKLAAALHASGWISKSYVFGLVLPGEALSHYLMATLLENDSEAMSRLGSFANLCGGFVYAGKSFWSTSCIVGRVLAAGRGSAECMGWVSTDVIPVGLGEGWVNIDVENVAEDMSHFGKKARLWGKKKVERESSIIGDGDENSVLPADFVIPHENTYAATPPAVYIDFQSLELLSPATSVQATPLSDVTPTPFTGESKSPELLTYPADVNFVVSVNGEAPTQYTFSLSYDISFVTAHPCAPSSRVKILSSPSSPTIQQIDVSGSDMLGKTSRPEQRTGHPLHKSYNYTVIHISELLQRHHTPLSELVSTPSMKTSGYRTGRSNQNQVLVVDCITNSAERPLSPSLQRSDSSAFTPLSPLFDRRNSFAAAAMHLESRRRQFGSDMEILVRALCAQKGWNAVISRKKRGCLACAIREAGALGWKIVIRVE</sequence>
<feature type="region of interest" description="Disordered" evidence="1">
    <location>
        <begin position="542"/>
        <end position="561"/>
    </location>
</feature>
<dbReference type="PANTHER" id="PTHR42345">
    <property type="entry name" value="TPR_REGION DOMAIN-CONTAINING PROTEIN"/>
    <property type="match status" value="1"/>
</dbReference>
<name>A0A084ATS4_STACB</name>
<evidence type="ECO:0000256" key="1">
    <source>
        <dbReference type="SAM" id="MobiDB-lite"/>
    </source>
</evidence>
<gene>
    <name evidence="2" type="ORF">S7711_00577</name>
</gene>
<accession>A0A084ATS4</accession>
<organism evidence="2 3">
    <name type="scientific">Stachybotrys chartarum (strain CBS 109288 / IBT 7711)</name>
    <name type="common">Toxic black mold</name>
    <name type="synonym">Stilbospora chartarum</name>
    <dbReference type="NCBI Taxonomy" id="1280523"/>
    <lineage>
        <taxon>Eukaryota</taxon>
        <taxon>Fungi</taxon>
        <taxon>Dikarya</taxon>
        <taxon>Ascomycota</taxon>
        <taxon>Pezizomycotina</taxon>
        <taxon>Sordariomycetes</taxon>
        <taxon>Hypocreomycetidae</taxon>
        <taxon>Hypocreales</taxon>
        <taxon>Stachybotryaceae</taxon>
        <taxon>Stachybotrys</taxon>
    </lineage>
</organism>
<dbReference type="HOGENOM" id="CLU_003431_1_0_1"/>
<protein>
    <submittedName>
        <fullName evidence="2">Uncharacterized protein</fullName>
    </submittedName>
</protein>
<reference evidence="2 3" key="1">
    <citation type="journal article" date="2014" name="BMC Genomics">
        <title>Comparative genome sequencing reveals chemotype-specific gene clusters in the toxigenic black mold Stachybotrys.</title>
        <authorList>
            <person name="Semeiks J."/>
            <person name="Borek D."/>
            <person name="Otwinowski Z."/>
            <person name="Grishin N.V."/>
        </authorList>
    </citation>
    <scope>NUCLEOTIDE SEQUENCE [LARGE SCALE GENOMIC DNA]</scope>
    <source>
        <strain evidence="3">CBS 109288 / IBT 7711</strain>
    </source>
</reference>
<dbReference type="OrthoDB" id="5420387at2759"/>
<keyword evidence="3" id="KW-1185">Reference proteome</keyword>
<dbReference type="PANTHER" id="PTHR42345:SF2">
    <property type="entry name" value="HELICASE-LIKE PROTEIN"/>
    <property type="match status" value="1"/>
</dbReference>
<proteinExistence type="predicted"/>
<feature type="compositionally biased region" description="Basic residues" evidence="1">
    <location>
        <begin position="1"/>
        <end position="11"/>
    </location>
</feature>
<evidence type="ECO:0000313" key="3">
    <source>
        <dbReference type="Proteomes" id="UP000028045"/>
    </source>
</evidence>
<feature type="region of interest" description="Disordered" evidence="1">
    <location>
        <begin position="1"/>
        <end position="117"/>
    </location>
</feature>
<dbReference type="Proteomes" id="UP000028045">
    <property type="component" value="Unassembled WGS sequence"/>
</dbReference>